<comment type="function">
    <text evidence="1">Required for O(2)-independent ubiquinone (coenzyme Q) biosynthesis. Together with UbiU, is essential for the C6-hydroxylation reaction in the oxygen-independent ubiquinone biosynthesis pathway.</text>
</comment>
<dbReference type="UniPathway" id="UPA00232"/>
<keyword evidence="3" id="KW-1185">Reference proteome</keyword>
<dbReference type="InterPro" id="IPR051454">
    <property type="entry name" value="RNA/ubiquinone_mod_enzymes"/>
</dbReference>
<dbReference type="InterPro" id="IPR001539">
    <property type="entry name" value="Peptidase_U32"/>
</dbReference>
<comment type="pathway">
    <text evidence="1">Cofactor biosynthesis; ubiquinone biosynthesis.</text>
</comment>
<feature type="binding site" evidence="1">
    <location>
        <position position="194"/>
    </location>
    <ligand>
        <name>[4Fe-4S] cluster</name>
        <dbReference type="ChEBI" id="CHEBI:49883"/>
    </ligand>
</feature>
<dbReference type="AlphaFoldDB" id="A0A2S0MYG9"/>
<keyword evidence="1" id="KW-0831">Ubiquinone biosynthesis</keyword>
<keyword evidence="1" id="KW-0408">Iron</keyword>
<organism evidence="2 3">
    <name type="scientific">Simplicispira suum</name>
    <dbReference type="NCBI Taxonomy" id="2109915"/>
    <lineage>
        <taxon>Bacteria</taxon>
        <taxon>Pseudomonadati</taxon>
        <taxon>Pseudomonadota</taxon>
        <taxon>Betaproteobacteria</taxon>
        <taxon>Burkholderiales</taxon>
        <taxon>Comamonadaceae</taxon>
        <taxon>Simplicispira</taxon>
    </lineage>
</organism>
<dbReference type="GO" id="GO:0006744">
    <property type="term" value="P:ubiquinone biosynthetic process"/>
    <property type="evidence" value="ECO:0007669"/>
    <property type="project" value="UniProtKB-UniRule"/>
</dbReference>
<evidence type="ECO:0000313" key="2">
    <source>
        <dbReference type="EMBL" id="AVO40938.1"/>
    </source>
</evidence>
<feature type="binding site" evidence="1">
    <location>
        <position position="198"/>
    </location>
    <ligand>
        <name>[4Fe-4S] cluster</name>
        <dbReference type="ChEBI" id="CHEBI:49883"/>
    </ligand>
</feature>
<dbReference type="EMBL" id="CP027669">
    <property type="protein sequence ID" value="AVO40938.1"/>
    <property type="molecule type" value="Genomic_DNA"/>
</dbReference>
<comment type="subunit">
    <text evidence="1">Forms a heterodimer with UbiU.</text>
</comment>
<keyword evidence="1" id="KW-0479">Metal-binding</keyword>
<dbReference type="InterPro" id="IPR043693">
    <property type="entry name" value="UbiV"/>
</dbReference>
<comment type="similarity">
    <text evidence="1">Belongs to the peptidase U32 family. UbiV subfamily.</text>
</comment>
<protein>
    <recommendedName>
        <fullName evidence="1">Ubiquinone biosynthesis protein UbiV</fullName>
    </recommendedName>
</protein>
<keyword evidence="1" id="KW-0411">Iron-sulfur</keyword>
<evidence type="ECO:0000256" key="1">
    <source>
        <dbReference type="HAMAP-Rule" id="MF_02233"/>
    </source>
</evidence>
<dbReference type="NCBIfam" id="NF011991">
    <property type="entry name" value="PRK15447.1"/>
    <property type="match status" value="1"/>
</dbReference>
<gene>
    <name evidence="1" type="primary">ubiV</name>
    <name evidence="2" type="ORF">C6571_06240</name>
</gene>
<dbReference type="HAMAP" id="MF_02233">
    <property type="entry name" value="UbiV"/>
    <property type="match status" value="1"/>
</dbReference>
<dbReference type="KEGG" id="simp:C6571_06240"/>
<keyword evidence="1" id="KW-0004">4Fe-4S</keyword>
<reference evidence="2 3" key="1">
    <citation type="submission" date="2018-03" db="EMBL/GenBank/DDBJ databases">
        <title>Genome sequencing of Simplicispira sp.</title>
        <authorList>
            <person name="Kim S.-J."/>
            <person name="Heo J."/>
            <person name="Kwon S.-W."/>
        </authorList>
    </citation>
    <scope>NUCLEOTIDE SEQUENCE [LARGE SCALE GENOMIC DNA]</scope>
    <source>
        <strain evidence="2 3">SC1-8</strain>
    </source>
</reference>
<evidence type="ECO:0000313" key="3">
    <source>
        <dbReference type="Proteomes" id="UP000239326"/>
    </source>
</evidence>
<feature type="binding site" evidence="1">
    <location>
        <position position="45"/>
    </location>
    <ligand>
        <name>[4Fe-4S] cluster</name>
        <dbReference type="ChEBI" id="CHEBI:49883"/>
    </ligand>
</feature>
<dbReference type="GO" id="GO:0051539">
    <property type="term" value="F:4 iron, 4 sulfur cluster binding"/>
    <property type="evidence" value="ECO:0007669"/>
    <property type="project" value="UniProtKB-UniRule"/>
</dbReference>
<dbReference type="Pfam" id="PF01136">
    <property type="entry name" value="Peptidase_U32"/>
    <property type="match status" value="1"/>
</dbReference>
<dbReference type="OrthoDB" id="8523349at2"/>
<proteinExistence type="inferred from homology"/>
<dbReference type="PANTHER" id="PTHR30217">
    <property type="entry name" value="PEPTIDASE U32 FAMILY"/>
    <property type="match status" value="1"/>
</dbReference>
<name>A0A2S0MYG9_9BURK</name>
<accession>A0A2S0MYG9</accession>
<dbReference type="Proteomes" id="UP000239326">
    <property type="component" value="Chromosome"/>
</dbReference>
<comment type="cofactor">
    <cofactor evidence="1">
        <name>[4Fe-4S] cluster</name>
        <dbReference type="ChEBI" id="CHEBI:49883"/>
    </cofactor>
</comment>
<dbReference type="PANTHER" id="PTHR30217:SF11">
    <property type="entry name" value="UBIQUINONE BIOSYNTHESIS PROTEIN UBIV"/>
    <property type="match status" value="1"/>
</dbReference>
<feature type="binding site" evidence="1">
    <location>
        <position position="181"/>
    </location>
    <ligand>
        <name>[4Fe-4S] cluster</name>
        <dbReference type="ChEBI" id="CHEBI:49883"/>
    </ligand>
</feature>
<dbReference type="GO" id="GO:0046872">
    <property type="term" value="F:metal ion binding"/>
    <property type="evidence" value="ECO:0007669"/>
    <property type="project" value="UniProtKB-KW"/>
</dbReference>
<sequence length="309" mass="34436">MMNAPTLKLSLGALQYYWPRQTIFDFYQAIAASPVDIIYLGETVCSRRHELRLSDWIDIADLMRDSGKEAVLSTQVLLESGIEVSAMHKVTGNPDYLIEANDMGAVQRLSAAQRPFVGGLHLNIYNQPALTWLASLGATRWVAPLEMKHQDLSALIQDGPKDLQTEVFAYGRMPLAFSARCFTARQRNLPKDDCQFACMDHPDGLMLKTRESEDFLVLNGIQTQSARVHNLIDELPRMQSMGVAVARISPQAQHTHEILALFDAVRRGTLAPHDARTQLQPLVPDQSCNGYWHGQPGLDLVETQTLATA</sequence>